<dbReference type="Proteomes" id="UP000265618">
    <property type="component" value="Unassembled WGS sequence"/>
</dbReference>
<organism evidence="2 3">
    <name type="scientific">Kipferlia bialata</name>
    <dbReference type="NCBI Taxonomy" id="797122"/>
    <lineage>
        <taxon>Eukaryota</taxon>
        <taxon>Metamonada</taxon>
        <taxon>Carpediemonas-like organisms</taxon>
        <taxon>Kipferlia</taxon>
    </lineage>
</organism>
<evidence type="ECO:0000313" key="2">
    <source>
        <dbReference type="EMBL" id="GIQ92299.1"/>
    </source>
</evidence>
<sequence>YHICLHIVKHVHETESLLWGQSGPTEEQKRANEEWSVIKSVPRSKLIIYFCCVTWSSFMASLVVLSGGMFAAIILTLLSLSLSLSTPLFPGGMFAA</sequence>
<accession>A0A9K3DE46</accession>
<keyword evidence="3" id="KW-1185">Reference proteome</keyword>
<feature type="non-terminal residue" evidence="2">
    <location>
        <position position="96"/>
    </location>
</feature>
<feature type="transmembrane region" description="Helical" evidence="1">
    <location>
        <begin position="46"/>
        <end position="64"/>
    </location>
</feature>
<feature type="non-terminal residue" evidence="2">
    <location>
        <position position="1"/>
    </location>
</feature>
<gene>
    <name evidence="2" type="ORF">KIPB_015985</name>
</gene>
<reference evidence="2 3" key="1">
    <citation type="journal article" date="2018" name="PLoS ONE">
        <title>The draft genome of Kipferlia bialata reveals reductive genome evolution in fornicate parasites.</title>
        <authorList>
            <person name="Tanifuji G."/>
            <person name="Takabayashi S."/>
            <person name="Kume K."/>
            <person name="Takagi M."/>
            <person name="Nakayama T."/>
            <person name="Kamikawa R."/>
            <person name="Inagaki Y."/>
            <person name="Hashimoto T."/>
        </authorList>
    </citation>
    <scope>NUCLEOTIDE SEQUENCE [LARGE SCALE GENOMIC DNA]</scope>
    <source>
        <strain evidence="2">NY0173</strain>
    </source>
</reference>
<keyword evidence="1" id="KW-1133">Transmembrane helix</keyword>
<name>A0A9K3DE46_9EUKA</name>
<dbReference type="AlphaFoldDB" id="A0A9K3DE46"/>
<dbReference type="EMBL" id="BDIP01009381">
    <property type="protein sequence ID" value="GIQ92299.1"/>
    <property type="molecule type" value="Genomic_DNA"/>
</dbReference>
<proteinExistence type="predicted"/>
<keyword evidence="1" id="KW-0812">Transmembrane</keyword>
<evidence type="ECO:0000313" key="3">
    <source>
        <dbReference type="Proteomes" id="UP000265618"/>
    </source>
</evidence>
<evidence type="ECO:0000256" key="1">
    <source>
        <dbReference type="SAM" id="Phobius"/>
    </source>
</evidence>
<comment type="caution">
    <text evidence="2">The sequence shown here is derived from an EMBL/GenBank/DDBJ whole genome shotgun (WGS) entry which is preliminary data.</text>
</comment>
<keyword evidence="1" id="KW-0472">Membrane</keyword>
<feature type="transmembrane region" description="Helical" evidence="1">
    <location>
        <begin position="70"/>
        <end position="89"/>
    </location>
</feature>
<protein>
    <submittedName>
        <fullName evidence="2">Uncharacterized protein</fullName>
    </submittedName>
</protein>